<evidence type="ECO:0000313" key="4">
    <source>
        <dbReference type="Proteomes" id="UP000037267"/>
    </source>
</evidence>
<dbReference type="RefSeq" id="WP_050356132.1">
    <property type="nucleotide sequence ID" value="NZ_LGSS01000015.1"/>
</dbReference>
<accession>A0A0L0W8F0</accession>
<reference evidence="4" key="1">
    <citation type="submission" date="2015-07" db="EMBL/GenBank/DDBJ databases">
        <title>Draft genome sequence of the purine-degrading Gottschalkia purinilyticum DSM 1384 (formerly Clostridium purinilyticum).</title>
        <authorList>
            <person name="Poehlein A."/>
            <person name="Schiel-Bengelsdorf B."/>
            <person name="Bengelsdorf F.R."/>
            <person name="Daniel R."/>
            <person name="Duerre P."/>
        </authorList>
    </citation>
    <scope>NUCLEOTIDE SEQUENCE [LARGE SCALE GENOMIC DNA]</scope>
    <source>
        <strain evidence="4">DSM 1384</strain>
    </source>
</reference>
<dbReference type="PIRSF" id="PIRSF025624">
    <property type="entry name" value="ACT_PheB"/>
    <property type="match status" value="1"/>
</dbReference>
<dbReference type="Proteomes" id="UP000037267">
    <property type="component" value="Unassembled WGS sequence"/>
</dbReference>
<comment type="caution">
    <text evidence="3">The sequence shown here is derived from an EMBL/GenBank/DDBJ whole genome shotgun (WGS) entry which is preliminary data.</text>
</comment>
<name>A0A0L0W8F0_GOTPU</name>
<dbReference type="NCBIfam" id="NF003361">
    <property type="entry name" value="PRK04435.1"/>
    <property type="match status" value="1"/>
</dbReference>
<dbReference type="AlphaFoldDB" id="A0A0L0W8F0"/>
<protein>
    <recommendedName>
        <fullName evidence="1">UPF0735 ACT domain-containing protein CLPU_15c00390</fullName>
    </recommendedName>
</protein>
<dbReference type="InterPro" id="IPR002912">
    <property type="entry name" value="ACT_dom"/>
</dbReference>
<dbReference type="SUPFAM" id="SSF55021">
    <property type="entry name" value="ACT-like"/>
    <property type="match status" value="1"/>
</dbReference>
<evidence type="ECO:0000259" key="2">
    <source>
        <dbReference type="PROSITE" id="PS51671"/>
    </source>
</evidence>
<evidence type="ECO:0000256" key="1">
    <source>
        <dbReference type="HAMAP-Rule" id="MF_00707"/>
    </source>
</evidence>
<organism evidence="3 4">
    <name type="scientific">Gottschalkia purinilytica</name>
    <name type="common">Clostridium purinilyticum</name>
    <dbReference type="NCBI Taxonomy" id="1503"/>
    <lineage>
        <taxon>Bacteria</taxon>
        <taxon>Bacillati</taxon>
        <taxon>Bacillota</taxon>
        <taxon>Tissierellia</taxon>
        <taxon>Tissierellales</taxon>
        <taxon>Gottschalkiaceae</taxon>
        <taxon>Gottschalkia</taxon>
    </lineage>
</organism>
<proteinExistence type="inferred from homology"/>
<dbReference type="Gene3D" id="3.30.70.260">
    <property type="match status" value="1"/>
</dbReference>
<dbReference type="InterPro" id="IPR045865">
    <property type="entry name" value="ACT-like_dom_sf"/>
</dbReference>
<dbReference type="OrthoDB" id="9788773at2"/>
<dbReference type="STRING" id="1503.CLPU_15c00390"/>
<dbReference type="EMBL" id="LGSS01000015">
    <property type="protein sequence ID" value="KNF07545.1"/>
    <property type="molecule type" value="Genomic_DNA"/>
</dbReference>
<dbReference type="PROSITE" id="PS51671">
    <property type="entry name" value="ACT"/>
    <property type="match status" value="1"/>
</dbReference>
<comment type="similarity">
    <text evidence="1">Belongs to the UPF0735 family.</text>
</comment>
<dbReference type="CDD" id="cd04888">
    <property type="entry name" value="ACT_PheB-BS"/>
    <property type="match status" value="1"/>
</dbReference>
<dbReference type="Pfam" id="PF13291">
    <property type="entry name" value="ACT_4"/>
    <property type="match status" value="1"/>
</dbReference>
<gene>
    <name evidence="3" type="ORF">CLPU_15c00390</name>
</gene>
<feature type="domain" description="ACT" evidence="2">
    <location>
        <begin position="69"/>
        <end position="144"/>
    </location>
</feature>
<evidence type="ECO:0000313" key="3">
    <source>
        <dbReference type="EMBL" id="KNF07545.1"/>
    </source>
</evidence>
<dbReference type="InterPro" id="IPR008310">
    <property type="entry name" value="UPF0735_ACT_dom-cont"/>
</dbReference>
<dbReference type="HAMAP" id="MF_00707">
    <property type="entry name" value="UPF0735"/>
    <property type="match status" value="1"/>
</dbReference>
<dbReference type="PATRIC" id="fig|1503.3.peg.581"/>
<sequence length="145" mass="16234">MDSKYLVIDKNILPDVFEKVIIAKELLRTGQIKEITEAVKNVGISRSTFYKYKDHVFTLEERSGGKKVTLSFLLSHLQGVLSNVLQLISNNGGNVLTINQDIPINGIANVSITFEEDNLKKSIEELIDEIKDTEGVKKLVLVSME</sequence>
<keyword evidence="4" id="KW-1185">Reference proteome</keyword>